<dbReference type="PIRSF" id="PIRSF006487">
    <property type="entry name" value="GcvT"/>
    <property type="match status" value="1"/>
</dbReference>
<dbReference type="Proteomes" id="UP001196509">
    <property type="component" value="Unassembled WGS sequence"/>
</dbReference>
<protein>
    <submittedName>
        <fullName evidence="3">Aminomethyl transferase family protein</fullName>
    </submittedName>
</protein>
<dbReference type="AlphaFoldDB" id="A0AAE3D3J6"/>
<evidence type="ECO:0000259" key="2">
    <source>
        <dbReference type="Pfam" id="PF01571"/>
    </source>
</evidence>
<sequence length="466" mass="52158">MTGTGIPTPKTLQQAIDAAGGPIDLLRTSNMGTTIFPGIPPEFTNWRDEQRAWKESVALLEQTYHMTEMRLRGPDVMAFLSELGTNRFDTFAPMRGKQVIMTGPDGKMISDAVVFREEEDFLRVVGPPTAANWVQFNAEKTNYDVTFERDENMIVPRERRDVYRFQLQGPHALALMQEVTDGTLPDIKFFHIGEFKIGGKTVRALRHGMAGQPGFEVYGPWDDQQAVREVVEKAGEAYDLRKAGSVTYGTAAQESGWMPRPLPAIYEGEFMQSYREWIPARSFEAAGSLGGSFVSSEISDYYVDPFEVGYGNFVNLDHDFIGRDALARMKENQQRKKVTLVWDNGDVFDILRQSLTIDGPRSKFISLPVPMYSSFQADAVMRNGQGIGISNWMSYSSNAGSMLSTALIDMEHAEPGTEVTLLWGEPNSRRRTVEDHEVREIRATVAPVPYFDKSIKSKAGDKTVAA</sequence>
<dbReference type="SUPFAM" id="SSF103025">
    <property type="entry name" value="Folate-binding domain"/>
    <property type="match status" value="1"/>
</dbReference>
<dbReference type="EMBL" id="JAICBX010000005">
    <property type="protein sequence ID" value="MBW8639891.1"/>
    <property type="molecule type" value="Genomic_DNA"/>
</dbReference>
<dbReference type="Gene3D" id="3.30.1360.120">
    <property type="entry name" value="Probable tRNA modification gtpase trme, domain 1"/>
    <property type="match status" value="1"/>
</dbReference>
<name>A0AAE3D3J6_9HYPH</name>
<evidence type="ECO:0000256" key="1">
    <source>
        <dbReference type="PIRSR" id="PIRSR006487-1"/>
    </source>
</evidence>
<reference evidence="3" key="1">
    <citation type="submission" date="2021-08" db="EMBL/GenBank/DDBJ databases">
        <title>Hoeflea bacterium WL0058 sp. nov., isolated from the sediment.</title>
        <authorList>
            <person name="Wang L."/>
            <person name="Zhang D."/>
        </authorList>
    </citation>
    <scope>NUCLEOTIDE SEQUENCE</scope>
    <source>
        <strain evidence="3">WL0058</strain>
    </source>
</reference>
<comment type="caution">
    <text evidence="3">The sequence shown here is derived from an EMBL/GenBank/DDBJ whole genome shotgun (WGS) entry which is preliminary data.</text>
</comment>
<dbReference type="GO" id="GO:0016740">
    <property type="term" value="F:transferase activity"/>
    <property type="evidence" value="ECO:0007669"/>
    <property type="project" value="UniProtKB-KW"/>
</dbReference>
<feature type="domain" description="GCVT N-terminal" evidence="2">
    <location>
        <begin position="43"/>
        <end position="256"/>
    </location>
</feature>
<keyword evidence="4" id="KW-1185">Reference proteome</keyword>
<dbReference type="PANTHER" id="PTHR43757">
    <property type="entry name" value="AMINOMETHYLTRANSFERASE"/>
    <property type="match status" value="1"/>
</dbReference>
<evidence type="ECO:0000313" key="4">
    <source>
        <dbReference type="Proteomes" id="UP001196509"/>
    </source>
</evidence>
<dbReference type="InterPro" id="IPR027266">
    <property type="entry name" value="TrmE/GcvT-like"/>
</dbReference>
<dbReference type="RefSeq" id="WP_220230628.1">
    <property type="nucleotide sequence ID" value="NZ_JAICBX010000005.1"/>
</dbReference>
<accession>A0AAE3D3J6</accession>
<proteinExistence type="predicted"/>
<dbReference type="InterPro" id="IPR006222">
    <property type="entry name" value="GCVT_N"/>
</dbReference>
<organism evidence="3 4">
    <name type="scientific">Flavimaribacter sediminis</name>
    <dbReference type="NCBI Taxonomy" id="2865987"/>
    <lineage>
        <taxon>Bacteria</taxon>
        <taxon>Pseudomonadati</taxon>
        <taxon>Pseudomonadota</taxon>
        <taxon>Alphaproteobacteria</taxon>
        <taxon>Hyphomicrobiales</taxon>
        <taxon>Rhizobiaceae</taxon>
        <taxon>Flavimaribacter</taxon>
    </lineage>
</organism>
<dbReference type="Pfam" id="PF01571">
    <property type="entry name" value="GCV_T"/>
    <property type="match status" value="1"/>
</dbReference>
<keyword evidence="3" id="KW-0808">Transferase</keyword>
<gene>
    <name evidence="3" type="ORF">K1W69_22035</name>
</gene>
<dbReference type="PANTHER" id="PTHR43757:SF2">
    <property type="entry name" value="AMINOMETHYLTRANSFERASE, MITOCHONDRIAL"/>
    <property type="match status" value="1"/>
</dbReference>
<dbReference type="InterPro" id="IPR028896">
    <property type="entry name" value="GcvT/YgfZ/DmdA"/>
</dbReference>
<feature type="binding site" evidence="1">
    <location>
        <position position="216"/>
    </location>
    <ligand>
        <name>substrate</name>
    </ligand>
</feature>
<evidence type="ECO:0000313" key="3">
    <source>
        <dbReference type="EMBL" id="MBW8639891.1"/>
    </source>
</evidence>